<reference evidence="2 3" key="1">
    <citation type="journal article" date="2016" name="Front. Microbiol.">
        <title>Genomic Resource of Rice Seed Associated Bacteria.</title>
        <authorList>
            <person name="Midha S."/>
            <person name="Bansal K."/>
            <person name="Sharma S."/>
            <person name="Kumar N."/>
            <person name="Patil P.P."/>
            <person name="Chaudhry V."/>
            <person name="Patil P.B."/>
        </authorList>
    </citation>
    <scope>NUCLEOTIDE SEQUENCE [LARGE SCALE GENOMIC DNA]</scope>
    <source>
        <strain evidence="2 3">NS184</strain>
    </source>
</reference>
<evidence type="ECO:0000313" key="2">
    <source>
        <dbReference type="EMBL" id="KTR03090.1"/>
    </source>
</evidence>
<sequence>MSDITISEGDEYTAIFHGGPFDGTTDTRTATGDALDEEITVYADVEGLQTAFAYRLTKSRQVLDQTSGEYTYDPSDSDPVDDLQDRGDRSGEFDRE</sequence>
<gene>
    <name evidence="2" type="ORF">NS184_14460</name>
</gene>
<feature type="compositionally biased region" description="Basic and acidic residues" evidence="1">
    <location>
        <begin position="83"/>
        <end position="96"/>
    </location>
</feature>
<accession>A0A175RH42</accession>
<dbReference type="OrthoDB" id="5120845at2"/>
<comment type="caution">
    <text evidence="2">The sequence shown here is derived from an EMBL/GenBank/DDBJ whole genome shotgun (WGS) entry which is preliminary data.</text>
</comment>
<evidence type="ECO:0000256" key="1">
    <source>
        <dbReference type="SAM" id="MobiDB-lite"/>
    </source>
</evidence>
<feature type="region of interest" description="Disordered" evidence="1">
    <location>
        <begin position="63"/>
        <end position="96"/>
    </location>
</feature>
<dbReference type="RefSeq" id="WP_058726796.1">
    <property type="nucleotide sequence ID" value="NZ_LDQC01000090.1"/>
</dbReference>
<dbReference type="PATRIC" id="fig|33881.3.peg.3427"/>
<dbReference type="AlphaFoldDB" id="A0A175RH42"/>
<evidence type="ECO:0000313" key="3">
    <source>
        <dbReference type="Proteomes" id="UP000078252"/>
    </source>
</evidence>
<protein>
    <submittedName>
        <fullName evidence="2">Uncharacterized protein</fullName>
    </submittedName>
</protein>
<proteinExistence type="predicted"/>
<dbReference type="Proteomes" id="UP000078252">
    <property type="component" value="Unassembled WGS sequence"/>
</dbReference>
<dbReference type="EMBL" id="LDQC01000090">
    <property type="protein sequence ID" value="KTR03090.1"/>
    <property type="molecule type" value="Genomic_DNA"/>
</dbReference>
<name>A0A175RH42_9MICO</name>
<organism evidence="2 3">
    <name type="scientific">Curtobacterium luteum</name>
    <dbReference type="NCBI Taxonomy" id="33881"/>
    <lineage>
        <taxon>Bacteria</taxon>
        <taxon>Bacillati</taxon>
        <taxon>Actinomycetota</taxon>
        <taxon>Actinomycetes</taxon>
        <taxon>Micrococcales</taxon>
        <taxon>Microbacteriaceae</taxon>
        <taxon>Curtobacterium</taxon>
    </lineage>
</organism>
<dbReference type="STRING" id="33881.NS184_14460"/>